<gene>
    <name evidence="3" type="primary">LOC111126331</name>
</gene>
<evidence type="ECO:0000256" key="1">
    <source>
        <dbReference type="SAM" id="MobiDB-lite"/>
    </source>
</evidence>
<reference evidence="3" key="1">
    <citation type="submission" date="2025-08" db="UniProtKB">
        <authorList>
            <consortium name="RefSeq"/>
        </authorList>
    </citation>
    <scope>IDENTIFICATION</scope>
    <source>
        <tissue evidence="3">Whole sample</tissue>
    </source>
</reference>
<dbReference type="AlphaFoldDB" id="A0A8B8DHY0"/>
<feature type="region of interest" description="Disordered" evidence="1">
    <location>
        <begin position="26"/>
        <end position="107"/>
    </location>
</feature>
<dbReference type="OrthoDB" id="10016177at2759"/>
<name>A0A8B8DHY0_CRAVI</name>
<keyword evidence="2" id="KW-1185">Reference proteome</keyword>
<sequence>MSLSANERKVFWQDHKESLNRIRTQLDDENTSLKSPFRLGGKRSHSPLGLYRKPSPSQLPRIESPDNGGRRTKVRGSRYEVVPSLKNRTPEYDSWGEESDDEDDEPEYLMPHPYPYPMYGYQAFNAPSGMHPPPVMYGNPFPVYYPPPPVYRERGKKRGRGKQKVDKLEVHESYPAARKSKKISPVQYSVPYGKYIEPGNSDIRRQDLLKKYKYIYPRESPYAHNQDGGFVDSRYRNEQESLMFFYFKEHPLFAEKFTDWLILDFLDEIIPDTLIETLTTTDNLGTAASYYTTVAVRDEIVDEVVKSLTTEAVRGGLSEMVNAYLETNSDFTGDPLTRFLDKIIEDSIRDSAEEVVRDTIRDLASDHMRVNSATEMLDELVLDHLQDIQRELVDDVILEIVLEEFIEIYVIEPELEEELPEIAKDILEHYDTKIEKKELKEISKKAGDKLMESICLEYLLSLISRQGKVWNESDHANKYLDDVILNLLFGQYTNVVTSRNKTMSNQSFRKLHEKVVSDVALDLLLQQLSSSLDEDLADVDEYERDNDENSIFTVTYLANSQSKK</sequence>
<dbReference type="KEGG" id="cvn:111126331"/>
<dbReference type="RefSeq" id="XP_022326581.1">
    <property type="nucleotide sequence ID" value="XM_022470873.1"/>
</dbReference>
<evidence type="ECO:0000313" key="3">
    <source>
        <dbReference type="RefSeq" id="XP_022326581.1"/>
    </source>
</evidence>
<organism evidence="2 3">
    <name type="scientific">Crassostrea virginica</name>
    <name type="common">Eastern oyster</name>
    <dbReference type="NCBI Taxonomy" id="6565"/>
    <lineage>
        <taxon>Eukaryota</taxon>
        <taxon>Metazoa</taxon>
        <taxon>Spiralia</taxon>
        <taxon>Lophotrochozoa</taxon>
        <taxon>Mollusca</taxon>
        <taxon>Bivalvia</taxon>
        <taxon>Autobranchia</taxon>
        <taxon>Pteriomorphia</taxon>
        <taxon>Ostreida</taxon>
        <taxon>Ostreoidea</taxon>
        <taxon>Ostreidae</taxon>
        <taxon>Crassostrea</taxon>
    </lineage>
</organism>
<protein>
    <submittedName>
        <fullName evidence="3">Uncharacterized protein LOC111126331 isoform X1</fullName>
    </submittedName>
</protein>
<accession>A0A8B8DHY0</accession>
<proteinExistence type="predicted"/>
<dbReference type="Proteomes" id="UP000694844">
    <property type="component" value="Chromosome 3"/>
</dbReference>
<evidence type="ECO:0000313" key="2">
    <source>
        <dbReference type="Proteomes" id="UP000694844"/>
    </source>
</evidence>
<dbReference type="GeneID" id="111126331"/>
<feature type="compositionally biased region" description="Acidic residues" evidence="1">
    <location>
        <begin position="94"/>
        <end position="107"/>
    </location>
</feature>